<dbReference type="Pfam" id="PF00384">
    <property type="entry name" value="Molybdopterin"/>
    <property type="match status" value="1"/>
</dbReference>
<comment type="subcellular location">
    <subcellularLocation>
        <location evidence="2">Cell envelope</location>
    </subcellularLocation>
</comment>
<protein>
    <submittedName>
        <fullName evidence="10">Formate dehydrogenase subunit alpha</fullName>
    </submittedName>
</protein>
<dbReference type="SUPFAM" id="SSF53706">
    <property type="entry name" value="Formate dehydrogenase/DMSO reductase, domains 1-3"/>
    <property type="match status" value="1"/>
</dbReference>
<evidence type="ECO:0000313" key="10">
    <source>
        <dbReference type="EMBL" id="EWY40430.1"/>
    </source>
</evidence>
<evidence type="ECO:0000256" key="2">
    <source>
        <dbReference type="ARBA" id="ARBA00004196"/>
    </source>
</evidence>
<evidence type="ECO:0000256" key="7">
    <source>
        <dbReference type="SAM" id="MobiDB-lite"/>
    </source>
</evidence>
<dbReference type="GO" id="GO:0009055">
    <property type="term" value="F:electron transfer activity"/>
    <property type="evidence" value="ECO:0007669"/>
    <property type="project" value="TreeGrafter"/>
</dbReference>
<feature type="compositionally biased region" description="Basic and acidic residues" evidence="7">
    <location>
        <begin position="564"/>
        <end position="573"/>
    </location>
</feature>
<keyword evidence="4" id="KW-0411">Iron-sulfur</keyword>
<keyword evidence="11" id="KW-1185">Reference proteome</keyword>
<gene>
    <name evidence="10" type="ORF">N825_34580</name>
</gene>
<evidence type="ECO:0000256" key="1">
    <source>
        <dbReference type="ARBA" id="ARBA00001966"/>
    </source>
</evidence>
<keyword evidence="6" id="KW-0560">Oxidoreductase</keyword>
<accession>W9H2L2</accession>
<evidence type="ECO:0000256" key="4">
    <source>
        <dbReference type="ARBA" id="ARBA00022485"/>
    </source>
</evidence>
<reference evidence="10 11" key="1">
    <citation type="submission" date="2013-08" db="EMBL/GenBank/DDBJ databases">
        <title>The genome sequence of Skermanella stibiiresistens.</title>
        <authorList>
            <person name="Zhu W."/>
            <person name="Wang G."/>
        </authorList>
    </citation>
    <scope>NUCLEOTIDE SEQUENCE [LARGE SCALE GENOMIC DNA]</scope>
    <source>
        <strain evidence="10 11">SB22</strain>
    </source>
</reference>
<dbReference type="GO" id="GO:0051539">
    <property type="term" value="F:4 iron, 4 sulfur cluster binding"/>
    <property type="evidence" value="ECO:0007669"/>
    <property type="project" value="UniProtKB-KW"/>
</dbReference>
<dbReference type="InterPro" id="IPR009010">
    <property type="entry name" value="Asp_de-COase-like_dom_sf"/>
</dbReference>
<keyword evidence="4" id="KW-0004">4Fe-4S</keyword>
<feature type="region of interest" description="Disordered" evidence="7">
    <location>
        <begin position="564"/>
        <end position="583"/>
    </location>
</feature>
<dbReference type="PANTHER" id="PTHR43598:SF1">
    <property type="entry name" value="FORMATE DEHYDROGENASE-O MAJOR SUBUNIT"/>
    <property type="match status" value="1"/>
</dbReference>
<dbReference type="Gene3D" id="3.40.228.10">
    <property type="entry name" value="Dimethylsulfoxide Reductase, domain 2"/>
    <property type="match status" value="2"/>
</dbReference>
<dbReference type="InterPro" id="IPR006656">
    <property type="entry name" value="Mopterin_OxRdtase"/>
</dbReference>
<evidence type="ECO:0000259" key="8">
    <source>
        <dbReference type="Pfam" id="PF00384"/>
    </source>
</evidence>
<dbReference type="STRING" id="1385369.N825_34580"/>
<sequence length="863" mass="96026">MPSLGTTYGRGAATLAQWDLANSDFVLVMGSNMAENHPIAFRFVMRAKEKGATIVHADPRFTRTSALADIHAPLRAGTDIAFLGGIIRHILENDLWFKDYVLNYTNIATIISSDYQDPEQLDGLFSGWDEEKKSYTVDSWQYKDMKVPSSLAEHEPSTSDSFDEAAKSTSDGPPPEDRTLRHPNCVYQIMRRHYARYTPEMVERVTGCPAGTFLKVCEAITRNSGRERTGAICYAVGWTHHSTGVQMIRGAGIIQALLGNVGRPGGGVLALRGHTSIQGSTDIPTLYDMLPGYLQQPNANQKHADLQEFLETEQTPTGWWHNLPKYMVSLLRAWYGDNATAENGWGYRWLPKIVGDHSQLPMTLAMRDGVIKGMFFLGQNPVIGGSNSKQVQAGLAKLDWMVVRDCAETETASFWKEGHLVRDGDMRPEDIGTEVFLMPASLAGEKDGTFTNTHRLLQWHDKVVDGPGDSQSELWFIYHLGRRLKALYADSDLERDQPIQNLTWDYPERGPDRDPSAEAVLKEINGYTWLDRRQLSGIPDIKDDGSTACGCWIYCGVFPTHNDNKSRSRRADGPDGPGTHLGWGFAWPDNRRTLANRASADPEGKPWSERKRLIWWDAEKETWTGDDQVDFVKDKPPGFKPDWSKHPTGMDALGGDAPFILIADGKAALFSSSGLKDGPLPTHYEPLESPVHNQLYKQEANPVAKHWEKRDNELAEPGDPRFPHSFTTYRLTEHHSGGTPTRSVPVTAELQPEGFAEIPTELARELGIGNTDWVVISTLRGEIETRALVTDRLQPFHLGGGKTVHQVGMPWHFGWKGYATGDIANVLTAVVGDPNTSMHENKALVCGLRRGRLARDGGRHGES</sequence>
<keyword evidence="5" id="KW-0479">Metal-binding</keyword>
<evidence type="ECO:0000256" key="5">
    <source>
        <dbReference type="ARBA" id="ARBA00022723"/>
    </source>
</evidence>
<dbReference type="PANTHER" id="PTHR43598">
    <property type="entry name" value="TUNGSTEN-CONTAINING FORMYLMETHANOFURAN DEHYDROGENASE 2 SUBUNIT B"/>
    <property type="match status" value="1"/>
</dbReference>
<dbReference type="GO" id="GO:0016491">
    <property type="term" value="F:oxidoreductase activity"/>
    <property type="evidence" value="ECO:0007669"/>
    <property type="project" value="UniProtKB-KW"/>
</dbReference>
<comment type="similarity">
    <text evidence="3">Belongs to the prokaryotic molybdopterin-containing oxidoreductase family.</text>
</comment>
<keyword evidence="4" id="KW-0408">Iron</keyword>
<feature type="domain" description="Molybdopterin dinucleotide-binding" evidence="9">
    <location>
        <begin position="726"/>
        <end position="842"/>
    </location>
</feature>
<dbReference type="GO" id="GO:0030313">
    <property type="term" value="C:cell envelope"/>
    <property type="evidence" value="ECO:0007669"/>
    <property type="project" value="UniProtKB-SubCell"/>
</dbReference>
<dbReference type="PATRIC" id="fig|1385369.3.peg.2279"/>
<dbReference type="GO" id="GO:0043546">
    <property type="term" value="F:molybdopterin cofactor binding"/>
    <property type="evidence" value="ECO:0007669"/>
    <property type="project" value="InterPro"/>
</dbReference>
<dbReference type="GO" id="GO:0009061">
    <property type="term" value="P:anaerobic respiration"/>
    <property type="evidence" value="ECO:0007669"/>
    <property type="project" value="TreeGrafter"/>
</dbReference>
<dbReference type="GO" id="GO:0030151">
    <property type="term" value="F:molybdenum ion binding"/>
    <property type="evidence" value="ECO:0007669"/>
    <property type="project" value="TreeGrafter"/>
</dbReference>
<dbReference type="InterPro" id="IPR006657">
    <property type="entry name" value="MoPterin_dinucl-bd_dom"/>
</dbReference>
<proteinExistence type="inferred from homology"/>
<dbReference type="Gene3D" id="2.40.40.20">
    <property type="match status" value="1"/>
</dbReference>
<comment type="caution">
    <text evidence="10">The sequence shown here is derived from an EMBL/GenBank/DDBJ whole genome shotgun (WGS) entry which is preliminary data.</text>
</comment>
<dbReference type="Gene3D" id="3.40.50.740">
    <property type="match status" value="1"/>
</dbReference>
<comment type="cofactor">
    <cofactor evidence="1">
        <name>[4Fe-4S] cluster</name>
        <dbReference type="ChEBI" id="CHEBI:49883"/>
    </cofactor>
</comment>
<feature type="compositionally biased region" description="Basic and acidic residues" evidence="7">
    <location>
        <begin position="148"/>
        <end position="157"/>
    </location>
</feature>
<feature type="domain" description="Molybdopterin oxidoreductase" evidence="8">
    <location>
        <begin position="19"/>
        <end position="414"/>
    </location>
</feature>
<dbReference type="Pfam" id="PF01568">
    <property type="entry name" value="Molydop_binding"/>
    <property type="match status" value="1"/>
</dbReference>
<feature type="region of interest" description="Disordered" evidence="7">
    <location>
        <begin position="148"/>
        <end position="181"/>
    </location>
</feature>
<dbReference type="EMBL" id="AVFL01000007">
    <property type="protein sequence ID" value="EWY40430.1"/>
    <property type="molecule type" value="Genomic_DNA"/>
</dbReference>
<dbReference type="Proteomes" id="UP000019486">
    <property type="component" value="Unassembled WGS sequence"/>
</dbReference>
<dbReference type="AlphaFoldDB" id="W9H2L2"/>
<evidence type="ECO:0000256" key="3">
    <source>
        <dbReference type="ARBA" id="ARBA00010312"/>
    </source>
</evidence>
<evidence type="ECO:0000256" key="6">
    <source>
        <dbReference type="ARBA" id="ARBA00023002"/>
    </source>
</evidence>
<dbReference type="CDD" id="cd02792">
    <property type="entry name" value="MopB_CT_Formate-Dh-Na-like"/>
    <property type="match status" value="1"/>
</dbReference>
<evidence type="ECO:0000259" key="9">
    <source>
        <dbReference type="Pfam" id="PF01568"/>
    </source>
</evidence>
<evidence type="ECO:0000313" key="11">
    <source>
        <dbReference type="Proteomes" id="UP000019486"/>
    </source>
</evidence>
<organism evidence="10 11">
    <name type="scientific">Skermanella stibiiresistens SB22</name>
    <dbReference type="NCBI Taxonomy" id="1385369"/>
    <lineage>
        <taxon>Bacteria</taxon>
        <taxon>Pseudomonadati</taxon>
        <taxon>Pseudomonadota</taxon>
        <taxon>Alphaproteobacteria</taxon>
        <taxon>Rhodospirillales</taxon>
        <taxon>Azospirillaceae</taxon>
        <taxon>Skermanella</taxon>
    </lineage>
</organism>
<dbReference type="SUPFAM" id="SSF50692">
    <property type="entry name" value="ADC-like"/>
    <property type="match status" value="1"/>
</dbReference>
<name>W9H2L2_9PROT</name>